<protein>
    <recommendedName>
        <fullName evidence="3">Aminoglycoside phosphotransferase domain-containing protein</fullName>
    </recommendedName>
</protein>
<dbReference type="AlphaFoldDB" id="A0A9P4W9H6"/>
<gene>
    <name evidence="1" type="ORF">E8E13_007505</name>
</gene>
<dbReference type="SUPFAM" id="SSF56112">
    <property type="entry name" value="Protein kinase-like (PK-like)"/>
    <property type="match status" value="1"/>
</dbReference>
<keyword evidence="2" id="KW-1185">Reference proteome</keyword>
<dbReference type="InterPro" id="IPR011009">
    <property type="entry name" value="Kinase-like_dom_sf"/>
</dbReference>
<dbReference type="InterPro" id="IPR051678">
    <property type="entry name" value="AGP_Transferase"/>
</dbReference>
<organism evidence="1 2">
    <name type="scientific">Curvularia kusanoi</name>
    <name type="common">Cochliobolus kusanoi</name>
    <dbReference type="NCBI Taxonomy" id="90978"/>
    <lineage>
        <taxon>Eukaryota</taxon>
        <taxon>Fungi</taxon>
        <taxon>Dikarya</taxon>
        <taxon>Ascomycota</taxon>
        <taxon>Pezizomycotina</taxon>
        <taxon>Dothideomycetes</taxon>
        <taxon>Pleosporomycetidae</taxon>
        <taxon>Pleosporales</taxon>
        <taxon>Pleosporineae</taxon>
        <taxon>Pleosporaceae</taxon>
        <taxon>Curvularia</taxon>
    </lineage>
</organism>
<evidence type="ECO:0000313" key="1">
    <source>
        <dbReference type="EMBL" id="KAF2999429.1"/>
    </source>
</evidence>
<accession>A0A9P4W9H6</accession>
<comment type="caution">
    <text evidence="1">The sequence shown here is derived from an EMBL/GenBank/DDBJ whole genome shotgun (WGS) entry which is preliminary data.</text>
</comment>
<reference evidence="1" key="1">
    <citation type="submission" date="2019-04" db="EMBL/GenBank/DDBJ databases">
        <title>Sequencing of skin fungus with MAO and IRED activity.</title>
        <authorList>
            <person name="Marsaioli A.J."/>
            <person name="Bonatto J.M.C."/>
            <person name="Reis Junior O."/>
        </authorList>
    </citation>
    <scope>NUCLEOTIDE SEQUENCE</scope>
    <source>
        <strain evidence="1">30M1</strain>
    </source>
</reference>
<dbReference type="OrthoDB" id="2906425at2759"/>
<name>A0A9P4W9H6_CURKU</name>
<dbReference type="PANTHER" id="PTHR21310:SF15">
    <property type="entry name" value="AMINOGLYCOSIDE PHOSPHOTRANSFERASE DOMAIN-CONTAINING PROTEIN"/>
    <property type="match status" value="1"/>
</dbReference>
<proteinExistence type="predicted"/>
<evidence type="ECO:0008006" key="3">
    <source>
        <dbReference type="Google" id="ProtNLM"/>
    </source>
</evidence>
<evidence type="ECO:0000313" key="2">
    <source>
        <dbReference type="Proteomes" id="UP000801428"/>
    </source>
</evidence>
<sequence>MHVSGKIRECFESAFPNDVVVRIETSVDNLRVATALQKIATLEIPELVPQVYAIGKGSTASGKNFEYTVMEYVSNTEVLETVWPDLPDIEKSRLAGEVVQAVKRLQKVRFDDARVQDLFEKAPYQINDELKAIGGPRNGYFQSLYDFLHKFVADHQMKTAIISTIEHTTEGIKITSVQDQSTSFTFSHAGLAIISATTALSHNDLEPRNILVRRLPSNDADSEPDYKLAAIIDWEMAGFMPFVFESAWKDGGLGSSSVFSDWYQSFKQQTHGLVPRDNCFQRLLSALHMVIELKRESMSRNVNAEVCRRWRAREGIEWAADFGGTVMEGWTVKRPRKFSKEVLEEIEMQVLRDFGML</sequence>
<dbReference type="Proteomes" id="UP000801428">
    <property type="component" value="Unassembled WGS sequence"/>
</dbReference>
<dbReference type="PANTHER" id="PTHR21310">
    <property type="entry name" value="AMINOGLYCOSIDE PHOSPHOTRANSFERASE-RELATED-RELATED"/>
    <property type="match status" value="1"/>
</dbReference>
<dbReference type="EMBL" id="SWKU01000017">
    <property type="protein sequence ID" value="KAF2999429.1"/>
    <property type="molecule type" value="Genomic_DNA"/>
</dbReference>
<dbReference type="Gene3D" id="3.90.1200.10">
    <property type="match status" value="1"/>
</dbReference>